<dbReference type="PANTHER" id="PTHR43792:SF1">
    <property type="entry name" value="N-ACETYLTRANSFERASE DOMAIN-CONTAINING PROTEIN"/>
    <property type="match status" value="1"/>
</dbReference>
<protein>
    <submittedName>
        <fullName evidence="2">RimJ/RimL family protein N-acetyltransferase</fullName>
    </submittedName>
</protein>
<dbReference type="InterPro" id="IPR016181">
    <property type="entry name" value="Acyl_CoA_acyltransferase"/>
</dbReference>
<gene>
    <name evidence="2" type="ORF">ABIE21_002890</name>
</gene>
<evidence type="ECO:0000259" key="1">
    <source>
        <dbReference type="PROSITE" id="PS51186"/>
    </source>
</evidence>
<reference evidence="2 3" key="1">
    <citation type="submission" date="2024-06" db="EMBL/GenBank/DDBJ databases">
        <title>Sorghum-associated microbial communities from plants grown in Nebraska, USA.</title>
        <authorList>
            <person name="Schachtman D."/>
        </authorList>
    </citation>
    <scope>NUCLEOTIDE SEQUENCE [LARGE SCALE GENOMIC DNA]</scope>
    <source>
        <strain evidence="2 3">2857</strain>
    </source>
</reference>
<dbReference type="SUPFAM" id="SSF55729">
    <property type="entry name" value="Acyl-CoA N-acyltransferases (Nat)"/>
    <property type="match status" value="1"/>
</dbReference>
<organism evidence="2 3">
    <name type="scientific">Conyzicola nivalis</name>
    <dbReference type="NCBI Taxonomy" id="1477021"/>
    <lineage>
        <taxon>Bacteria</taxon>
        <taxon>Bacillati</taxon>
        <taxon>Actinomycetota</taxon>
        <taxon>Actinomycetes</taxon>
        <taxon>Micrococcales</taxon>
        <taxon>Microbacteriaceae</taxon>
        <taxon>Conyzicola</taxon>
    </lineage>
</organism>
<evidence type="ECO:0000313" key="2">
    <source>
        <dbReference type="EMBL" id="MET4583371.1"/>
    </source>
</evidence>
<dbReference type="Pfam" id="PF13302">
    <property type="entry name" value="Acetyltransf_3"/>
    <property type="match status" value="1"/>
</dbReference>
<dbReference type="PROSITE" id="PS51186">
    <property type="entry name" value="GNAT"/>
    <property type="match status" value="1"/>
</dbReference>
<sequence>MTNSPAEPRPVAYRLESPISTSRLVLRPYAVADIDDYLAYYSRDDVTRFLLHGPITRQEAEKRLRSRETATGLNVDGDLLVLAIELRETADAPARVVGDVDMQLKSAVNGQATIGWALHPDVHGLGYAAEAASALLDLAFTEAGVHRVYAELDPRNEASAALCRRLGMRHEAHFVDELFFKGAWGDTDIYAILDSEWPRG</sequence>
<dbReference type="EMBL" id="JBEPSJ010000003">
    <property type="protein sequence ID" value="MET4583371.1"/>
    <property type="molecule type" value="Genomic_DNA"/>
</dbReference>
<dbReference type="InterPro" id="IPR000182">
    <property type="entry name" value="GNAT_dom"/>
</dbReference>
<comment type="caution">
    <text evidence="2">The sequence shown here is derived from an EMBL/GenBank/DDBJ whole genome shotgun (WGS) entry which is preliminary data.</text>
</comment>
<proteinExistence type="predicted"/>
<dbReference type="Gene3D" id="3.40.630.30">
    <property type="match status" value="1"/>
</dbReference>
<accession>A0ABV2QQM2</accession>
<dbReference type="RefSeq" id="WP_354025525.1">
    <property type="nucleotide sequence ID" value="NZ_JBEPSJ010000003.1"/>
</dbReference>
<dbReference type="PANTHER" id="PTHR43792">
    <property type="entry name" value="GNAT FAMILY, PUTATIVE (AFU_ORTHOLOGUE AFUA_3G00765)-RELATED-RELATED"/>
    <property type="match status" value="1"/>
</dbReference>
<feature type="domain" description="N-acetyltransferase" evidence="1">
    <location>
        <begin position="24"/>
        <end position="196"/>
    </location>
</feature>
<dbReference type="InterPro" id="IPR051531">
    <property type="entry name" value="N-acetyltransferase"/>
</dbReference>
<dbReference type="Proteomes" id="UP001549257">
    <property type="component" value="Unassembled WGS sequence"/>
</dbReference>
<name>A0ABV2QQM2_9MICO</name>
<keyword evidence="3" id="KW-1185">Reference proteome</keyword>
<evidence type="ECO:0000313" key="3">
    <source>
        <dbReference type="Proteomes" id="UP001549257"/>
    </source>
</evidence>